<feature type="non-terminal residue" evidence="5">
    <location>
        <position position="63"/>
    </location>
</feature>
<name>A0A087U045_STEMI</name>
<dbReference type="Proteomes" id="UP000054359">
    <property type="component" value="Unassembled WGS sequence"/>
</dbReference>
<keyword evidence="4" id="KW-0472">Membrane</keyword>
<gene>
    <name evidence="5" type="ORF">X975_10103</name>
</gene>
<evidence type="ECO:0000256" key="1">
    <source>
        <dbReference type="ARBA" id="ARBA00004141"/>
    </source>
</evidence>
<dbReference type="Pfam" id="PF02535">
    <property type="entry name" value="Zip"/>
    <property type="match status" value="1"/>
</dbReference>
<evidence type="ECO:0000256" key="3">
    <source>
        <dbReference type="ARBA" id="ARBA00022989"/>
    </source>
</evidence>
<keyword evidence="2" id="KW-0812">Transmembrane</keyword>
<dbReference type="AlphaFoldDB" id="A0A087U045"/>
<dbReference type="EMBL" id="KK117538">
    <property type="protein sequence ID" value="KFM70734.1"/>
    <property type="molecule type" value="Genomic_DNA"/>
</dbReference>
<dbReference type="OrthoDB" id="448280at2759"/>
<accession>A0A087U045</accession>
<organism evidence="5 6">
    <name type="scientific">Stegodyphus mimosarum</name>
    <name type="common">African social velvet spider</name>
    <dbReference type="NCBI Taxonomy" id="407821"/>
    <lineage>
        <taxon>Eukaryota</taxon>
        <taxon>Metazoa</taxon>
        <taxon>Ecdysozoa</taxon>
        <taxon>Arthropoda</taxon>
        <taxon>Chelicerata</taxon>
        <taxon>Arachnida</taxon>
        <taxon>Araneae</taxon>
        <taxon>Araneomorphae</taxon>
        <taxon>Entelegynae</taxon>
        <taxon>Eresoidea</taxon>
        <taxon>Eresidae</taxon>
        <taxon>Stegodyphus</taxon>
    </lineage>
</organism>
<comment type="subcellular location">
    <subcellularLocation>
        <location evidence="1">Membrane</location>
        <topology evidence="1">Multi-pass membrane protein</topology>
    </subcellularLocation>
</comment>
<evidence type="ECO:0000256" key="2">
    <source>
        <dbReference type="ARBA" id="ARBA00022692"/>
    </source>
</evidence>
<sequence length="63" mass="6621">MSYFKFASLYSAAIPLGVVIGAAIERAPGTAGDVISAILQGLAAGTFLHVTFQEFIPSEFSNR</sequence>
<keyword evidence="3" id="KW-1133">Transmembrane helix</keyword>
<evidence type="ECO:0000313" key="5">
    <source>
        <dbReference type="EMBL" id="KFM70734.1"/>
    </source>
</evidence>
<proteinExistence type="predicted"/>
<reference evidence="5 6" key="1">
    <citation type="submission" date="2013-11" db="EMBL/GenBank/DDBJ databases">
        <title>Genome sequencing of Stegodyphus mimosarum.</title>
        <authorList>
            <person name="Bechsgaard J."/>
        </authorList>
    </citation>
    <scope>NUCLEOTIDE SEQUENCE [LARGE SCALE GENOMIC DNA]</scope>
</reference>
<dbReference type="STRING" id="407821.A0A087U045"/>
<dbReference type="InterPro" id="IPR003689">
    <property type="entry name" value="ZIP"/>
</dbReference>
<keyword evidence="6" id="KW-1185">Reference proteome</keyword>
<evidence type="ECO:0000313" key="6">
    <source>
        <dbReference type="Proteomes" id="UP000054359"/>
    </source>
</evidence>
<dbReference type="GO" id="GO:0016020">
    <property type="term" value="C:membrane"/>
    <property type="evidence" value="ECO:0007669"/>
    <property type="project" value="UniProtKB-SubCell"/>
</dbReference>
<evidence type="ECO:0000256" key="4">
    <source>
        <dbReference type="ARBA" id="ARBA00023136"/>
    </source>
</evidence>
<dbReference type="GO" id="GO:0046873">
    <property type="term" value="F:metal ion transmembrane transporter activity"/>
    <property type="evidence" value="ECO:0007669"/>
    <property type="project" value="InterPro"/>
</dbReference>
<protein>
    <submittedName>
        <fullName evidence="5">Zinc transporter ZIP3</fullName>
    </submittedName>
</protein>